<keyword evidence="5 13" id="KW-0349">Heme</keyword>
<evidence type="ECO:0000256" key="3">
    <source>
        <dbReference type="ARBA" id="ARBA00004406"/>
    </source>
</evidence>
<dbReference type="PRINTS" id="PR00463">
    <property type="entry name" value="EP450I"/>
</dbReference>
<sequence length="578" mass="66513">MDYFYLYYGLAFIITWFFSYLYKGYDYWSKQGIQGPTPIPFFGNLLHLLVTPQPLQEINWFNKYGKIYGHFIGKTPILNVCEPSVIKSILVKDFHLFSDRYHIRDASDQIASKTLFHMNGDAWRRVRAITSPTFSSGKMRKMYPLIRECLADMLTQLDIYATSGKVCDVKDMYENYTMDVIATCAFATKTNVYKSQDLNPFVVNARKAFNGIHVADFATLIPAFVKRLLRVTITGKIGFFFETTRHILAIRRDHPSDKHNDFIQLMMEAMLTDKVTRDEQDTNEAHYVNEGAEELEVERKALTRDDPKSGAKQLTENEIVAQAFMFFLAGYETSATTLSFCTYELVRSPGIQQRLHDEVVAAFDSNGEIEYDVLARLPYLDAVVSETLRMHSPAQRMPRICSVDYTLGDTGVKVAAGQNIDIPIYAIHHCEEFYPEPFKFDPDRFMPENRHKVLPYTYLPFGAGPRNCIGMRFSLLEIKLGLAHMIKNYRFSICPETDVPVQYKRMLRIGAPKRMNVRVEKRVTTIDQHTGASYKCSMLTGQVHYGIGHVRWFTDTTNRVLPRQTLLKCLEFVPGHIT</sequence>
<proteinExistence type="inferred from homology"/>
<dbReference type="CDD" id="cd11055">
    <property type="entry name" value="CYP3A-like"/>
    <property type="match status" value="1"/>
</dbReference>
<evidence type="ECO:0000256" key="15">
    <source>
        <dbReference type="SAM" id="Phobius"/>
    </source>
</evidence>
<keyword evidence="11 14" id="KW-0503">Monooxygenase</keyword>
<protein>
    <recommendedName>
        <fullName evidence="18">Cytochrome P450</fullName>
    </recommendedName>
</protein>
<dbReference type="PRINTS" id="PR00385">
    <property type="entry name" value="P450"/>
</dbReference>
<dbReference type="EMBL" id="CAJPVJ010007020">
    <property type="protein sequence ID" value="CAG2170917.1"/>
    <property type="molecule type" value="Genomic_DNA"/>
</dbReference>
<gene>
    <name evidence="16" type="ORF">ONB1V03_LOCUS10383</name>
</gene>
<dbReference type="GO" id="GO:0004497">
    <property type="term" value="F:monooxygenase activity"/>
    <property type="evidence" value="ECO:0007669"/>
    <property type="project" value="UniProtKB-KW"/>
</dbReference>
<dbReference type="PANTHER" id="PTHR24292:SF54">
    <property type="entry name" value="CYP9F3-RELATED"/>
    <property type="match status" value="1"/>
</dbReference>
<dbReference type="Gene3D" id="1.10.630.10">
    <property type="entry name" value="Cytochrome P450"/>
    <property type="match status" value="1"/>
</dbReference>
<dbReference type="Proteomes" id="UP000728032">
    <property type="component" value="Unassembled WGS sequence"/>
</dbReference>
<keyword evidence="12 15" id="KW-0472">Membrane</keyword>
<evidence type="ECO:0000256" key="13">
    <source>
        <dbReference type="PIRSR" id="PIRSR602401-1"/>
    </source>
</evidence>
<dbReference type="EMBL" id="OC921845">
    <property type="protein sequence ID" value="CAD7653730.1"/>
    <property type="molecule type" value="Genomic_DNA"/>
</dbReference>
<keyword evidence="10 13" id="KW-0408">Iron</keyword>
<name>A0A7R9M541_9ACAR</name>
<dbReference type="GO" id="GO:0005789">
    <property type="term" value="C:endoplasmic reticulum membrane"/>
    <property type="evidence" value="ECO:0007669"/>
    <property type="project" value="UniProtKB-SubCell"/>
</dbReference>
<dbReference type="InterPro" id="IPR017972">
    <property type="entry name" value="Cyt_P450_CS"/>
</dbReference>
<keyword evidence="15" id="KW-0812">Transmembrane</keyword>
<dbReference type="GO" id="GO:0016705">
    <property type="term" value="F:oxidoreductase activity, acting on paired donors, with incorporation or reduction of molecular oxygen"/>
    <property type="evidence" value="ECO:0007669"/>
    <property type="project" value="InterPro"/>
</dbReference>
<feature type="non-terminal residue" evidence="16">
    <location>
        <position position="1"/>
    </location>
</feature>
<keyword evidence="9 14" id="KW-0560">Oxidoreductase</keyword>
<dbReference type="PROSITE" id="PS00086">
    <property type="entry name" value="CYTOCHROME_P450"/>
    <property type="match status" value="1"/>
</dbReference>
<evidence type="ECO:0000256" key="14">
    <source>
        <dbReference type="RuleBase" id="RU000461"/>
    </source>
</evidence>
<dbReference type="GO" id="GO:0020037">
    <property type="term" value="F:heme binding"/>
    <property type="evidence" value="ECO:0007669"/>
    <property type="project" value="InterPro"/>
</dbReference>
<keyword evidence="8" id="KW-0492">Microsome</keyword>
<evidence type="ECO:0000256" key="2">
    <source>
        <dbReference type="ARBA" id="ARBA00004174"/>
    </source>
</evidence>
<keyword evidence="15" id="KW-1133">Transmembrane helix</keyword>
<dbReference type="PANTHER" id="PTHR24292">
    <property type="entry name" value="CYTOCHROME P450"/>
    <property type="match status" value="1"/>
</dbReference>
<evidence type="ECO:0000256" key="11">
    <source>
        <dbReference type="ARBA" id="ARBA00023033"/>
    </source>
</evidence>
<feature type="binding site" description="axial binding residue" evidence="13">
    <location>
        <position position="468"/>
    </location>
    <ligand>
        <name>heme</name>
        <dbReference type="ChEBI" id="CHEBI:30413"/>
    </ligand>
    <ligandPart>
        <name>Fe</name>
        <dbReference type="ChEBI" id="CHEBI:18248"/>
    </ligandPart>
</feature>
<evidence type="ECO:0000256" key="4">
    <source>
        <dbReference type="ARBA" id="ARBA00010617"/>
    </source>
</evidence>
<evidence type="ECO:0000256" key="10">
    <source>
        <dbReference type="ARBA" id="ARBA00023004"/>
    </source>
</evidence>
<dbReference type="InterPro" id="IPR002401">
    <property type="entry name" value="Cyt_P450_E_grp-I"/>
</dbReference>
<reference evidence="16" key="1">
    <citation type="submission" date="2020-11" db="EMBL/GenBank/DDBJ databases">
        <authorList>
            <person name="Tran Van P."/>
        </authorList>
    </citation>
    <scope>NUCLEOTIDE SEQUENCE</scope>
</reference>
<evidence type="ECO:0000256" key="8">
    <source>
        <dbReference type="ARBA" id="ARBA00022848"/>
    </source>
</evidence>
<dbReference type="SUPFAM" id="SSF48264">
    <property type="entry name" value="Cytochrome P450"/>
    <property type="match status" value="1"/>
</dbReference>
<keyword evidence="17" id="KW-1185">Reference proteome</keyword>
<dbReference type="InterPro" id="IPR001128">
    <property type="entry name" value="Cyt_P450"/>
</dbReference>
<feature type="transmembrane region" description="Helical" evidence="15">
    <location>
        <begin position="6"/>
        <end position="22"/>
    </location>
</feature>
<accession>A0A7R9M541</accession>
<dbReference type="AlphaFoldDB" id="A0A7R9M541"/>
<dbReference type="OrthoDB" id="6428965at2759"/>
<comment type="subcellular location">
    <subcellularLocation>
        <location evidence="3">Endoplasmic reticulum membrane</location>
        <topology evidence="3">Peripheral membrane protein</topology>
    </subcellularLocation>
    <subcellularLocation>
        <location evidence="2">Microsome membrane</location>
        <topology evidence="2">Peripheral membrane protein</topology>
    </subcellularLocation>
</comment>
<evidence type="ECO:0000256" key="6">
    <source>
        <dbReference type="ARBA" id="ARBA00022723"/>
    </source>
</evidence>
<organism evidence="16">
    <name type="scientific">Oppiella nova</name>
    <dbReference type="NCBI Taxonomy" id="334625"/>
    <lineage>
        <taxon>Eukaryota</taxon>
        <taxon>Metazoa</taxon>
        <taxon>Ecdysozoa</taxon>
        <taxon>Arthropoda</taxon>
        <taxon>Chelicerata</taxon>
        <taxon>Arachnida</taxon>
        <taxon>Acari</taxon>
        <taxon>Acariformes</taxon>
        <taxon>Sarcoptiformes</taxon>
        <taxon>Oribatida</taxon>
        <taxon>Brachypylina</taxon>
        <taxon>Oppioidea</taxon>
        <taxon>Oppiidae</taxon>
        <taxon>Oppiella</taxon>
    </lineage>
</organism>
<dbReference type="InterPro" id="IPR050476">
    <property type="entry name" value="Insect_CytP450_Detox"/>
</dbReference>
<evidence type="ECO:0000256" key="5">
    <source>
        <dbReference type="ARBA" id="ARBA00022617"/>
    </source>
</evidence>
<evidence type="ECO:0000313" key="16">
    <source>
        <dbReference type="EMBL" id="CAD7653730.1"/>
    </source>
</evidence>
<evidence type="ECO:0000256" key="1">
    <source>
        <dbReference type="ARBA" id="ARBA00001971"/>
    </source>
</evidence>
<keyword evidence="6 13" id="KW-0479">Metal-binding</keyword>
<dbReference type="Pfam" id="PF00067">
    <property type="entry name" value="p450"/>
    <property type="match status" value="1"/>
</dbReference>
<evidence type="ECO:0008006" key="18">
    <source>
        <dbReference type="Google" id="ProtNLM"/>
    </source>
</evidence>
<evidence type="ECO:0000256" key="7">
    <source>
        <dbReference type="ARBA" id="ARBA00022824"/>
    </source>
</evidence>
<comment type="similarity">
    <text evidence="4 14">Belongs to the cytochrome P450 family.</text>
</comment>
<evidence type="ECO:0000313" key="17">
    <source>
        <dbReference type="Proteomes" id="UP000728032"/>
    </source>
</evidence>
<comment type="cofactor">
    <cofactor evidence="1 13">
        <name>heme</name>
        <dbReference type="ChEBI" id="CHEBI:30413"/>
    </cofactor>
</comment>
<dbReference type="InterPro" id="IPR036396">
    <property type="entry name" value="Cyt_P450_sf"/>
</dbReference>
<dbReference type="GO" id="GO:0005506">
    <property type="term" value="F:iron ion binding"/>
    <property type="evidence" value="ECO:0007669"/>
    <property type="project" value="InterPro"/>
</dbReference>
<keyword evidence="7" id="KW-0256">Endoplasmic reticulum</keyword>
<evidence type="ECO:0000256" key="12">
    <source>
        <dbReference type="ARBA" id="ARBA00023136"/>
    </source>
</evidence>
<evidence type="ECO:0000256" key="9">
    <source>
        <dbReference type="ARBA" id="ARBA00023002"/>
    </source>
</evidence>